<keyword evidence="1" id="KW-1133">Transmembrane helix</keyword>
<evidence type="ECO:0000313" key="2">
    <source>
        <dbReference type="EMBL" id="MFC4698909.1"/>
    </source>
</evidence>
<protein>
    <submittedName>
        <fullName evidence="2">Uncharacterized protein</fullName>
    </submittedName>
</protein>
<dbReference type="EMBL" id="JBHSGU010000002">
    <property type="protein sequence ID" value="MFC4698909.1"/>
    <property type="molecule type" value="Genomic_DNA"/>
</dbReference>
<name>A0ABV9LRR7_9ALTE</name>
<organism evidence="2 3">
    <name type="scientific">Glaciecola siphonariae</name>
    <dbReference type="NCBI Taxonomy" id="521012"/>
    <lineage>
        <taxon>Bacteria</taxon>
        <taxon>Pseudomonadati</taxon>
        <taxon>Pseudomonadota</taxon>
        <taxon>Gammaproteobacteria</taxon>
        <taxon>Alteromonadales</taxon>
        <taxon>Alteromonadaceae</taxon>
        <taxon>Glaciecola</taxon>
    </lineage>
</organism>
<dbReference type="RefSeq" id="WP_382405595.1">
    <property type="nucleotide sequence ID" value="NZ_JBHSGU010000002.1"/>
</dbReference>
<gene>
    <name evidence="2" type="ORF">ACFO4O_01885</name>
</gene>
<proteinExistence type="predicted"/>
<dbReference type="Proteomes" id="UP001595897">
    <property type="component" value="Unassembled WGS sequence"/>
</dbReference>
<keyword evidence="1" id="KW-0812">Transmembrane</keyword>
<feature type="transmembrane region" description="Helical" evidence="1">
    <location>
        <begin position="33"/>
        <end position="54"/>
    </location>
</feature>
<evidence type="ECO:0000256" key="1">
    <source>
        <dbReference type="SAM" id="Phobius"/>
    </source>
</evidence>
<evidence type="ECO:0000313" key="3">
    <source>
        <dbReference type="Proteomes" id="UP001595897"/>
    </source>
</evidence>
<accession>A0ABV9LRR7</accession>
<feature type="transmembrane region" description="Helical" evidence="1">
    <location>
        <begin position="118"/>
        <end position="136"/>
    </location>
</feature>
<feature type="transmembrane region" description="Helical" evidence="1">
    <location>
        <begin position="288"/>
        <end position="305"/>
    </location>
</feature>
<keyword evidence="3" id="KW-1185">Reference proteome</keyword>
<feature type="transmembrane region" description="Helical" evidence="1">
    <location>
        <begin position="252"/>
        <end position="276"/>
    </location>
</feature>
<feature type="transmembrane region" description="Helical" evidence="1">
    <location>
        <begin position="183"/>
        <end position="205"/>
    </location>
</feature>
<sequence length="363" mass="40437">MGNTLSNAAYLACSWLWCLGGFLPLILARDYGWPALLAFTIFNVGGAMAMGFYFKHRSQQSEFEQSHKHAIKWFSFVTIAYQVFFITWLSAVIGQPWIIAGMFALASLFYISKGAITAWAVAIYVVSIVLFVDFFGRDWPAVDIAAKAYWPHALLPLAIGFILSPYLDISFHKAYKNSTHPRASFMLGFGVMFLSLLIFVFFYAGSLGEVFFKQAIPAQIIYPVVAFLMMQTAFTISAHVSQLRLSQLSKPVTMMTSLAAITLVAAGIVFFANNVITQWVEIALEETIYKTFLFFYSLVFPLYLLLGQFKSLYLWTLALCTPAYSIGFLLGGNSSFALSVGVAIIATALIIKQRKLTIKHSSN</sequence>
<keyword evidence="1" id="KW-0472">Membrane</keyword>
<feature type="transmembrane region" description="Helical" evidence="1">
    <location>
        <begin position="148"/>
        <end position="171"/>
    </location>
</feature>
<comment type="caution">
    <text evidence="2">The sequence shown here is derived from an EMBL/GenBank/DDBJ whole genome shotgun (WGS) entry which is preliminary data.</text>
</comment>
<feature type="transmembrane region" description="Helical" evidence="1">
    <location>
        <begin position="70"/>
        <end position="88"/>
    </location>
</feature>
<reference evidence="3" key="1">
    <citation type="journal article" date="2019" name="Int. J. Syst. Evol. Microbiol.">
        <title>The Global Catalogue of Microorganisms (GCM) 10K type strain sequencing project: providing services to taxonomists for standard genome sequencing and annotation.</title>
        <authorList>
            <consortium name="The Broad Institute Genomics Platform"/>
            <consortium name="The Broad Institute Genome Sequencing Center for Infectious Disease"/>
            <person name="Wu L."/>
            <person name="Ma J."/>
        </authorList>
    </citation>
    <scope>NUCLEOTIDE SEQUENCE [LARGE SCALE GENOMIC DNA]</scope>
    <source>
        <strain evidence="3">KACC 12507</strain>
    </source>
</reference>
<feature type="transmembrane region" description="Helical" evidence="1">
    <location>
        <begin position="336"/>
        <end position="351"/>
    </location>
</feature>
<feature type="transmembrane region" description="Helical" evidence="1">
    <location>
        <begin position="7"/>
        <end position="27"/>
    </location>
</feature>
<feature type="transmembrane region" description="Helical" evidence="1">
    <location>
        <begin position="220"/>
        <end position="240"/>
    </location>
</feature>